<keyword evidence="3" id="KW-1185">Reference proteome</keyword>
<feature type="non-terminal residue" evidence="2">
    <location>
        <position position="1"/>
    </location>
</feature>
<dbReference type="AlphaFoldDB" id="A0ABD0PRG8"/>
<feature type="non-terminal residue" evidence="2">
    <location>
        <position position="87"/>
    </location>
</feature>
<accession>A0ABD0PRG8</accession>
<sequence>FNFKITYRPGTKNTKADALSRQFSADSPAEPEPILPPDMIVSPIIWGLENDIHHATLQEPAPPGCPEGKIYMPSSQCLNLLGATHES</sequence>
<dbReference type="EMBL" id="JAMKFB020000014">
    <property type="protein sequence ID" value="KAL0176627.1"/>
    <property type="molecule type" value="Genomic_DNA"/>
</dbReference>
<evidence type="ECO:0000256" key="1">
    <source>
        <dbReference type="SAM" id="MobiDB-lite"/>
    </source>
</evidence>
<evidence type="ECO:0008006" key="4">
    <source>
        <dbReference type="Google" id="ProtNLM"/>
    </source>
</evidence>
<name>A0ABD0PRG8_CIRMR</name>
<proteinExistence type="predicted"/>
<protein>
    <recommendedName>
        <fullName evidence="4">Pol polyprotein</fullName>
    </recommendedName>
</protein>
<evidence type="ECO:0000313" key="2">
    <source>
        <dbReference type="EMBL" id="KAL0176627.1"/>
    </source>
</evidence>
<reference evidence="2 3" key="1">
    <citation type="submission" date="2024-05" db="EMBL/GenBank/DDBJ databases">
        <title>Genome sequencing and assembly of Indian major carp, Cirrhinus mrigala (Hamilton, 1822).</title>
        <authorList>
            <person name="Mohindra V."/>
            <person name="Chowdhury L.M."/>
            <person name="Lal K."/>
            <person name="Jena J.K."/>
        </authorList>
    </citation>
    <scope>NUCLEOTIDE SEQUENCE [LARGE SCALE GENOMIC DNA]</scope>
    <source>
        <strain evidence="2">CM1030</strain>
        <tissue evidence="2">Blood</tissue>
    </source>
</reference>
<comment type="caution">
    <text evidence="2">The sequence shown here is derived from an EMBL/GenBank/DDBJ whole genome shotgun (WGS) entry which is preliminary data.</text>
</comment>
<evidence type="ECO:0000313" key="3">
    <source>
        <dbReference type="Proteomes" id="UP001529510"/>
    </source>
</evidence>
<gene>
    <name evidence="2" type="ORF">M9458_028957</name>
</gene>
<feature type="region of interest" description="Disordered" evidence="1">
    <location>
        <begin position="15"/>
        <end position="34"/>
    </location>
</feature>
<organism evidence="2 3">
    <name type="scientific">Cirrhinus mrigala</name>
    <name type="common">Mrigala</name>
    <dbReference type="NCBI Taxonomy" id="683832"/>
    <lineage>
        <taxon>Eukaryota</taxon>
        <taxon>Metazoa</taxon>
        <taxon>Chordata</taxon>
        <taxon>Craniata</taxon>
        <taxon>Vertebrata</taxon>
        <taxon>Euteleostomi</taxon>
        <taxon>Actinopterygii</taxon>
        <taxon>Neopterygii</taxon>
        <taxon>Teleostei</taxon>
        <taxon>Ostariophysi</taxon>
        <taxon>Cypriniformes</taxon>
        <taxon>Cyprinidae</taxon>
        <taxon>Labeoninae</taxon>
        <taxon>Labeonini</taxon>
        <taxon>Cirrhinus</taxon>
    </lineage>
</organism>
<dbReference type="Proteomes" id="UP001529510">
    <property type="component" value="Unassembled WGS sequence"/>
</dbReference>